<dbReference type="EMBL" id="CAJGYO010000010">
    <property type="protein sequence ID" value="CAD6257571.1"/>
    <property type="molecule type" value="Genomic_DNA"/>
</dbReference>
<gene>
    <name evidence="1" type="ORF">NCGR_LOCUS41056</name>
</gene>
<name>A0A811QEX1_9POAL</name>
<proteinExistence type="predicted"/>
<organism evidence="1 2">
    <name type="scientific">Miscanthus lutarioriparius</name>
    <dbReference type="NCBI Taxonomy" id="422564"/>
    <lineage>
        <taxon>Eukaryota</taxon>
        <taxon>Viridiplantae</taxon>
        <taxon>Streptophyta</taxon>
        <taxon>Embryophyta</taxon>
        <taxon>Tracheophyta</taxon>
        <taxon>Spermatophyta</taxon>
        <taxon>Magnoliopsida</taxon>
        <taxon>Liliopsida</taxon>
        <taxon>Poales</taxon>
        <taxon>Poaceae</taxon>
        <taxon>PACMAD clade</taxon>
        <taxon>Panicoideae</taxon>
        <taxon>Andropogonodae</taxon>
        <taxon>Andropogoneae</taxon>
        <taxon>Saccharinae</taxon>
        <taxon>Miscanthus</taxon>
    </lineage>
</organism>
<accession>A0A811QEX1</accession>
<reference evidence="1" key="1">
    <citation type="submission" date="2020-10" db="EMBL/GenBank/DDBJ databases">
        <authorList>
            <person name="Han B."/>
            <person name="Lu T."/>
            <person name="Zhao Q."/>
            <person name="Huang X."/>
            <person name="Zhao Y."/>
        </authorList>
    </citation>
    <scope>NUCLEOTIDE SEQUENCE</scope>
</reference>
<sequence length="150" mass="16388">MVSKLVASLVHLLRTGNGQRWRRASEMPEVICGAVDVGRAAPRGGGSAVAPTSPLGSTAIHYHPYPTGDGDMWCGSRRRVIINRRRRGGDTLKASTRRSMGIVGHKYARGNPEVYTAWNYQKLVVQHSIKELSDQQAIESVVDDELGVAH</sequence>
<evidence type="ECO:0000313" key="1">
    <source>
        <dbReference type="EMBL" id="CAD6257571.1"/>
    </source>
</evidence>
<comment type="caution">
    <text evidence="1">The sequence shown here is derived from an EMBL/GenBank/DDBJ whole genome shotgun (WGS) entry which is preliminary data.</text>
</comment>
<evidence type="ECO:0000313" key="2">
    <source>
        <dbReference type="Proteomes" id="UP000604825"/>
    </source>
</evidence>
<dbReference type="Proteomes" id="UP000604825">
    <property type="component" value="Unassembled WGS sequence"/>
</dbReference>
<dbReference type="AlphaFoldDB" id="A0A811QEX1"/>
<protein>
    <submittedName>
        <fullName evidence="1">Uncharacterized protein</fullName>
    </submittedName>
</protein>
<keyword evidence="2" id="KW-1185">Reference proteome</keyword>